<organism evidence="10 11">
    <name type="scientific">Parachaetomium inaequale</name>
    <dbReference type="NCBI Taxonomy" id="2588326"/>
    <lineage>
        <taxon>Eukaryota</taxon>
        <taxon>Fungi</taxon>
        <taxon>Dikarya</taxon>
        <taxon>Ascomycota</taxon>
        <taxon>Pezizomycotina</taxon>
        <taxon>Sordariomycetes</taxon>
        <taxon>Sordariomycetidae</taxon>
        <taxon>Sordariales</taxon>
        <taxon>Chaetomiaceae</taxon>
        <taxon>Parachaetomium</taxon>
    </lineage>
</organism>
<dbReference type="GO" id="GO:0043386">
    <property type="term" value="P:mycotoxin biosynthetic process"/>
    <property type="evidence" value="ECO:0007669"/>
    <property type="project" value="InterPro"/>
</dbReference>
<accession>A0AAN6P4B4</accession>
<evidence type="ECO:0000256" key="5">
    <source>
        <dbReference type="ARBA" id="ARBA00023026"/>
    </source>
</evidence>
<evidence type="ECO:0000256" key="2">
    <source>
        <dbReference type="ARBA" id="ARBA00004685"/>
    </source>
</evidence>
<keyword evidence="11" id="KW-1185">Reference proteome</keyword>
<protein>
    <submittedName>
        <fullName evidence="10">Uncharacterized protein</fullName>
    </submittedName>
</protein>
<evidence type="ECO:0000256" key="1">
    <source>
        <dbReference type="ARBA" id="ARBA00004167"/>
    </source>
</evidence>
<keyword evidence="7" id="KW-0325">Glycoprotein</keyword>
<keyword evidence="5" id="KW-0843">Virulence</keyword>
<comment type="subcellular location">
    <subcellularLocation>
        <location evidence="1">Membrane</location>
        <topology evidence="1">Single-pass membrane protein</topology>
    </subcellularLocation>
</comment>
<dbReference type="InterPro" id="IPR021765">
    <property type="entry name" value="UstYa-like"/>
</dbReference>
<comment type="similarity">
    <text evidence="8">Belongs to the ustYa family.</text>
</comment>
<comment type="pathway">
    <text evidence="2">Mycotoxin biosynthesis.</text>
</comment>
<reference evidence="11" key="1">
    <citation type="journal article" date="2023" name="Mol. Phylogenet. Evol.">
        <title>Genome-scale phylogeny and comparative genomics of the fungal order Sordariales.</title>
        <authorList>
            <person name="Hensen N."/>
            <person name="Bonometti L."/>
            <person name="Westerberg I."/>
            <person name="Brannstrom I.O."/>
            <person name="Guillou S."/>
            <person name="Cros-Aarteil S."/>
            <person name="Calhoun S."/>
            <person name="Haridas S."/>
            <person name="Kuo A."/>
            <person name="Mondo S."/>
            <person name="Pangilinan J."/>
            <person name="Riley R."/>
            <person name="LaButti K."/>
            <person name="Andreopoulos B."/>
            <person name="Lipzen A."/>
            <person name="Chen C."/>
            <person name="Yan M."/>
            <person name="Daum C."/>
            <person name="Ng V."/>
            <person name="Clum A."/>
            <person name="Steindorff A."/>
            <person name="Ohm R.A."/>
            <person name="Martin F."/>
            <person name="Silar P."/>
            <person name="Natvig D.O."/>
            <person name="Lalanne C."/>
            <person name="Gautier V."/>
            <person name="Ament-Velasquez S.L."/>
            <person name="Kruys A."/>
            <person name="Hutchinson M.I."/>
            <person name="Powell A.J."/>
            <person name="Barry K."/>
            <person name="Miller A.N."/>
            <person name="Grigoriev I.V."/>
            <person name="Debuchy R."/>
            <person name="Gladieux P."/>
            <person name="Hiltunen Thoren M."/>
            <person name="Johannesson H."/>
        </authorList>
    </citation>
    <scope>NUCLEOTIDE SEQUENCE [LARGE SCALE GENOMIC DNA]</scope>
    <source>
        <strain evidence="11">CBS 284.82</strain>
    </source>
</reference>
<dbReference type="EMBL" id="MU854795">
    <property type="protein sequence ID" value="KAK4031473.1"/>
    <property type="molecule type" value="Genomic_DNA"/>
</dbReference>
<evidence type="ECO:0000256" key="9">
    <source>
        <dbReference type="SAM" id="Phobius"/>
    </source>
</evidence>
<comment type="caution">
    <text evidence="10">The sequence shown here is derived from an EMBL/GenBank/DDBJ whole genome shotgun (WGS) entry which is preliminary data.</text>
</comment>
<keyword evidence="3 9" id="KW-0812">Transmembrane</keyword>
<dbReference type="PANTHER" id="PTHR33365">
    <property type="entry name" value="YALI0B05434P"/>
    <property type="match status" value="1"/>
</dbReference>
<name>A0AAN6P4B4_9PEZI</name>
<feature type="transmembrane region" description="Helical" evidence="9">
    <location>
        <begin position="6"/>
        <end position="28"/>
    </location>
</feature>
<evidence type="ECO:0000256" key="7">
    <source>
        <dbReference type="ARBA" id="ARBA00023180"/>
    </source>
</evidence>
<proteinExistence type="inferred from homology"/>
<keyword evidence="4 9" id="KW-1133">Transmembrane helix</keyword>
<sequence>MGTRQLQWTSVLPPFILVCAAVVVFAAFRVHPSDALYPWSPALEMVEYHWETFQNHQFSISTPYFGFTPSDQIENAWNGLLPKHPIAIPPSRLGDLGRAGSEDDSSWVRDPKNPDAILALPEYAVQLTCLNFLRQVGYRAERDFTHLKRFSGGEDLMWERAYQCLERLRHAIMCWGDVSAIPLFYDDHGRPTQEGTDRNDVSFDFGSLEYCRNFDALNEWTQKNGVQDVLMDDFWWGGHSNTRTAV</sequence>
<evidence type="ECO:0000256" key="3">
    <source>
        <dbReference type="ARBA" id="ARBA00022692"/>
    </source>
</evidence>
<dbReference type="Proteomes" id="UP001303115">
    <property type="component" value="Unassembled WGS sequence"/>
</dbReference>
<evidence type="ECO:0000256" key="6">
    <source>
        <dbReference type="ARBA" id="ARBA00023136"/>
    </source>
</evidence>
<gene>
    <name evidence="10" type="ORF">C8A01DRAFT_51456</name>
</gene>
<dbReference type="GO" id="GO:0016020">
    <property type="term" value="C:membrane"/>
    <property type="evidence" value="ECO:0007669"/>
    <property type="project" value="UniProtKB-SubCell"/>
</dbReference>
<dbReference type="PANTHER" id="PTHR33365:SF4">
    <property type="entry name" value="CYCLOCHLOROTINE BIOSYNTHESIS PROTEIN O"/>
    <property type="match status" value="1"/>
</dbReference>
<evidence type="ECO:0000256" key="4">
    <source>
        <dbReference type="ARBA" id="ARBA00022989"/>
    </source>
</evidence>
<evidence type="ECO:0000313" key="11">
    <source>
        <dbReference type="Proteomes" id="UP001303115"/>
    </source>
</evidence>
<evidence type="ECO:0000313" key="10">
    <source>
        <dbReference type="EMBL" id="KAK4031473.1"/>
    </source>
</evidence>
<dbReference type="Pfam" id="PF11807">
    <property type="entry name" value="UstYa"/>
    <property type="match status" value="1"/>
</dbReference>
<evidence type="ECO:0000256" key="8">
    <source>
        <dbReference type="ARBA" id="ARBA00035112"/>
    </source>
</evidence>
<dbReference type="AlphaFoldDB" id="A0AAN6P4B4"/>
<keyword evidence="6 9" id="KW-0472">Membrane</keyword>